<dbReference type="InterPro" id="IPR006319">
    <property type="entry name" value="PEP_synth"/>
</dbReference>
<keyword evidence="11" id="KW-0067">ATP-binding</keyword>
<dbReference type="PROSITE" id="PS00742">
    <property type="entry name" value="PEP_ENZYMES_2"/>
    <property type="match status" value="1"/>
</dbReference>
<keyword evidence="8" id="KW-0479">Metal-binding</keyword>
<dbReference type="SUPFAM" id="SSF56059">
    <property type="entry name" value="Glutathione synthetase ATP-binding domain-like"/>
    <property type="match status" value="1"/>
</dbReference>
<comment type="caution">
    <text evidence="19">The sequence shown here is derived from an EMBL/GenBank/DDBJ whole genome shotgun (WGS) entry which is preliminary data.</text>
</comment>
<keyword evidence="7" id="KW-0808">Transferase</keyword>
<feature type="compositionally biased region" description="Polar residues" evidence="15">
    <location>
        <begin position="372"/>
        <end position="392"/>
    </location>
</feature>
<comment type="pathway">
    <text evidence="3">Carbohydrate biosynthesis; gluconeogenesis.</text>
</comment>
<comment type="catalytic activity">
    <reaction evidence="14">
        <text>pyruvate + ATP + H2O = phosphoenolpyruvate + AMP + phosphate + 2 H(+)</text>
        <dbReference type="Rhea" id="RHEA:11364"/>
        <dbReference type="ChEBI" id="CHEBI:15361"/>
        <dbReference type="ChEBI" id="CHEBI:15377"/>
        <dbReference type="ChEBI" id="CHEBI:15378"/>
        <dbReference type="ChEBI" id="CHEBI:30616"/>
        <dbReference type="ChEBI" id="CHEBI:43474"/>
        <dbReference type="ChEBI" id="CHEBI:58702"/>
        <dbReference type="ChEBI" id="CHEBI:456215"/>
        <dbReference type="EC" id="2.7.9.2"/>
    </reaction>
</comment>
<evidence type="ECO:0000313" key="20">
    <source>
        <dbReference type="Proteomes" id="UP001050975"/>
    </source>
</evidence>
<accession>A0AAV3XBS5</accession>
<dbReference type="PANTHER" id="PTHR43030">
    <property type="entry name" value="PHOSPHOENOLPYRUVATE SYNTHASE"/>
    <property type="match status" value="1"/>
</dbReference>
<dbReference type="InterPro" id="IPR002192">
    <property type="entry name" value="PPDK_AMP/ATP-bd"/>
</dbReference>
<dbReference type="Proteomes" id="UP001050975">
    <property type="component" value="Unassembled WGS sequence"/>
</dbReference>
<dbReference type="RefSeq" id="WP_226583294.1">
    <property type="nucleotide sequence ID" value="NZ_BLAY01000053.1"/>
</dbReference>
<dbReference type="EC" id="2.7.9.2" evidence="5"/>
<dbReference type="GO" id="GO:0046872">
    <property type="term" value="F:metal ion binding"/>
    <property type="evidence" value="ECO:0007669"/>
    <property type="project" value="UniProtKB-KW"/>
</dbReference>
<evidence type="ECO:0000256" key="13">
    <source>
        <dbReference type="ARBA" id="ARBA00033470"/>
    </source>
</evidence>
<evidence type="ECO:0000256" key="15">
    <source>
        <dbReference type="SAM" id="MobiDB-lite"/>
    </source>
</evidence>
<evidence type="ECO:0000256" key="4">
    <source>
        <dbReference type="ARBA" id="ARBA00007837"/>
    </source>
</evidence>
<sequence length="822" mass="90678">MDDLLWLDRIQASNRLQVGEKAFYLSQLRQKGYPVIGGFVIPSPVLRQFLETIEWLDPLFADLPSSSLYVDVDNPYQLQQVAQRIRREMMAAALPETWESTLLAASKKLQAQGLILRPTLALPSHLAFGSTGKISGLLESHVCACTREAIAFGVKRVWAELFRARSLLYWQRSGIKLQQIHLGILVQPIHDALASGRVLATKEVWEIQATWGLGMALVRGEVFPDYYQVQPDSGAIARQHLGSKTIAYRLSEGQDVSELPGTFESPSSYAPKVSKQQSIPDNYLQTYLLSEEQQKKYALEAKYLTELIELTHRLRADLSPTLILEWTLALLEPGLEAQLYLTQAYPRPPDGARSPTTSQEDFLTRGGGDAGNVSTQLDPSSSSPLTSGQTATIRGLGASSGRAMGKALLLAGKIDHPEQLPPGRILLAPSITPDWLPLLQRAAGVVAEQGGMTSHIAIIARELGIPAVVGVRGATKMIKTGDFVMVDGDRGEIYRLESGEGHRQEFYPNSVPQTLQSFTPLATRLLVNLSQSGAIEKAKALPVDGVGLLRSEVMMLELLQGQHPSLWVEQGRSQQLVERLTEHISRFASAFAPRPVFYRSLDLRAHEFQSLEGSPSFPATSNPMLGVRGTFSYLVYPEIFQLELTAIAAVYRAGYTNVRLILPFVRTVEEFSFCRRQVEQAGLTQYAQFELWIMAEVPSVLLLLPDYVKAGVQGISIGTNDLTQLLLGVDRDQSQMAAAFDSRHPAVMRAVQQLIQTAKQQGIPTSICGQAPAQYPDLIEHLVRWGIESISVSLDAVDSTYSAIARAEHRIILEASRRQLDL</sequence>
<dbReference type="InterPro" id="IPR040442">
    <property type="entry name" value="Pyrv_kinase-like_dom_sf"/>
</dbReference>
<evidence type="ECO:0000256" key="9">
    <source>
        <dbReference type="ARBA" id="ARBA00022741"/>
    </source>
</evidence>
<evidence type="ECO:0000256" key="10">
    <source>
        <dbReference type="ARBA" id="ARBA00022777"/>
    </source>
</evidence>
<dbReference type="Pfam" id="PF02896">
    <property type="entry name" value="PEP-utilizers_C"/>
    <property type="match status" value="1"/>
</dbReference>
<dbReference type="InterPro" id="IPR015813">
    <property type="entry name" value="Pyrv/PenolPyrv_kinase-like_dom"/>
</dbReference>
<evidence type="ECO:0000256" key="8">
    <source>
        <dbReference type="ARBA" id="ARBA00022723"/>
    </source>
</evidence>
<dbReference type="PANTHER" id="PTHR43030:SF1">
    <property type="entry name" value="PHOSPHOENOLPYRUVATE SYNTHASE"/>
    <property type="match status" value="1"/>
</dbReference>
<dbReference type="Gene3D" id="3.30.470.20">
    <property type="entry name" value="ATP-grasp fold, B domain"/>
    <property type="match status" value="1"/>
</dbReference>
<evidence type="ECO:0000313" key="19">
    <source>
        <dbReference type="EMBL" id="GET38856.1"/>
    </source>
</evidence>
<reference evidence="19" key="1">
    <citation type="submission" date="2019-10" db="EMBL/GenBank/DDBJ databases">
        <title>Draft genome sequece of Microseira wollei NIES-4236.</title>
        <authorList>
            <person name="Yamaguchi H."/>
            <person name="Suzuki S."/>
            <person name="Kawachi M."/>
        </authorList>
    </citation>
    <scope>NUCLEOTIDE SEQUENCE</scope>
    <source>
        <strain evidence="19">NIES-4236</strain>
    </source>
</reference>
<dbReference type="AlphaFoldDB" id="A0AAV3XBS5"/>
<feature type="domain" description="PEP-utilising enzyme C-terminal" evidence="18">
    <location>
        <begin position="523"/>
        <end position="807"/>
    </location>
</feature>
<evidence type="ECO:0000259" key="17">
    <source>
        <dbReference type="Pfam" id="PF01326"/>
    </source>
</evidence>
<dbReference type="Gene3D" id="3.30.1490.20">
    <property type="entry name" value="ATP-grasp fold, A domain"/>
    <property type="match status" value="1"/>
</dbReference>
<comment type="function">
    <text evidence="2">Catalyzes the phosphorylation of pyruvate to phosphoenolpyruvate.</text>
</comment>
<dbReference type="EMBL" id="BLAY01000053">
    <property type="protein sequence ID" value="GET38856.1"/>
    <property type="molecule type" value="Genomic_DNA"/>
</dbReference>
<evidence type="ECO:0000256" key="6">
    <source>
        <dbReference type="ARBA" id="ARBA00021623"/>
    </source>
</evidence>
<gene>
    <name evidence="19" type="ORF">MiSe_36150</name>
</gene>
<dbReference type="SUPFAM" id="SSF52009">
    <property type="entry name" value="Phosphohistidine domain"/>
    <property type="match status" value="1"/>
</dbReference>
<dbReference type="InterPro" id="IPR008279">
    <property type="entry name" value="PEP-util_enz_mobile_dom"/>
</dbReference>
<protein>
    <recommendedName>
        <fullName evidence="6">Phosphoenolpyruvate synthase</fullName>
        <ecNumber evidence="5">2.7.9.2</ecNumber>
    </recommendedName>
    <alternativeName>
        <fullName evidence="13">Pyruvate, water dikinase</fullName>
    </alternativeName>
</protein>
<evidence type="ECO:0000256" key="11">
    <source>
        <dbReference type="ARBA" id="ARBA00022840"/>
    </source>
</evidence>
<evidence type="ECO:0000259" key="16">
    <source>
        <dbReference type="Pfam" id="PF00391"/>
    </source>
</evidence>
<keyword evidence="20" id="KW-1185">Reference proteome</keyword>
<dbReference type="GO" id="GO:0005524">
    <property type="term" value="F:ATP binding"/>
    <property type="evidence" value="ECO:0007669"/>
    <property type="project" value="UniProtKB-KW"/>
</dbReference>
<feature type="domain" description="Pyruvate phosphate dikinase AMP/ATP-binding" evidence="17">
    <location>
        <begin position="17"/>
        <end position="350"/>
    </location>
</feature>
<keyword evidence="12" id="KW-0460">Magnesium</keyword>
<dbReference type="Pfam" id="PF01326">
    <property type="entry name" value="PPDK_N"/>
    <property type="match status" value="1"/>
</dbReference>
<dbReference type="SUPFAM" id="SSF51621">
    <property type="entry name" value="Phosphoenolpyruvate/pyruvate domain"/>
    <property type="match status" value="1"/>
</dbReference>
<feature type="region of interest" description="Disordered" evidence="15">
    <location>
        <begin position="346"/>
        <end position="392"/>
    </location>
</feature>
<evidence type="ECO:0000259" key="18">
    <source>
        <dbReference type="Pfam" id="PF02896"/>
    </source>
</evidence>
<dbReference type="InterPro" id="IPR036637">
    <property type="entry name" value="Phosphohistidine_dom_sf"/>
</dbReference>
<evidence type="ECO:0000256" key="5">
    <source>
        <dbReference type="ARBA" id="ARBA00011996"/>
    </source>
</evidence>
<dbReference type="Gene3D" id="3.20.20.60">
    <property type="entry name" value="Phosphoenolpyruvate-binding domains"/>
    <property type="match status" value="1"/>
</dbReference>
<evidence type="ECO:0000256" key="3">
    <source>
        <dbReference type="ARBA" id="ARBA00004742"/>
    </source>
</evidence>
<dbReference type="InterPro" id="IPR000121">
    <property type="entry name" value="PEP_util_C"/>
</dbReference>
<dbReference type="GO" id="GO:0008986">
    <property type="term" value="F:pyruvate, water dikinase activity"/>
    <property type="evidence" value="ECO:0007669"/>
    <property type="project" value="UniProtKB-EC"/>
</dbReference>
<proteinExistence type="inferred from homology"/>
<evidence type="ECO:0000256" key="12">
    <source>
        <dbReference type="ARBA" id="ARBA00022842"/>
    </source>
</evidence>
<evidence type="ECO:0000256" key="1">
    <source>
        <dbReference type="ARBA" id="ARBA00001946"/>
    </source>
</evidence>
<evidence type="ECO:0000256" key="2">
    <source>
        <dbReference type="ARBA" id="ARBA00002988"/>
    </source>
</evidence>
<name>A0AAV3XBS5_9CYAN</name>
<keyword evidence="9" id="KW-0547">Nucleotide-binding</keyword>
<comment type="cofactor">
    <cofactor evidence="1">
        <name>Mg(2+)</name>
        <dbReference type="ChEBI" id="CHEBI:18420"/>
    </cofactor>
</comment>
<feature type="domain" description="PEP-utilising enzyme mobile" evidence="16">
    <location>
        <begin position="420"/>
        <end position="491"/>
    </location>
</feature>
<dbReference type="Gene3D" id="3.50.30.10">
    <property type="entry name" value="Phosphohistidine domain"/>
    <property type="match status" value="1"/>
</dbReference>
<comment type="similarity">
    <text evidence="4">Belongs to the PEP-utilizing enzyme family.</text>
</comment>
<organism evidence="19 20">
    <name type="scientific">Microseira wollei NIES-4236</name>
    <dbReference type="NCBI Taxonomy" id="2530354"/>
    <lineage>
        <taxon>Bacteria</taxon>
        <taxon>Bacillati</taxon>
        <taxon>Cyanobacteriota</taxon>
        <taxon>Cyanophyceae</taxon>
        <taxon>Oscillatoriophycideae</taxon>
        <taxon>Aerosakkonematales</taxon>
        <taxon>Aerosakkonemataceae</taxon>
        <taxon>Microseira</taxon>
    </lineage>
</organism>
<dbReference type="InterPro" id="IPR013815">
    <property type="entry name" value="ATP_grasp_subdomain_1"/>
</dbReference>
<keyword evidence="10" id="KW-0418">Kinase</keyword>
<evidence type="ECO:0000256" key="7">
    <source>
        <dbReference type="ARBA" id="ARBA00022679"/>
    </source>
</evidence>
<dbReference type="Pfam" id="PF00391">
    <property type="entry name" value="PEP-utilizers"/>
    <property type="match status" value="1"/>
</dbReference>
<evidence type="ECO:0000256" key="14">
    <source>
        <dbReference type="ARBA" id="ARBA00047700"/>
    </source>
</evidence>
<dbReference type="InterPro" id="IPR023151">
    <property type="entry name" value="PEP_util_CS"/>
</dbReference>